<dbReference type="Pfam" id="PF12697">
    <property type="entry name" value="Abhydrolase_6"/>
    <property type="match status" value="1"/>
</dbReference>
<dbReference type="KEGG" id="hanx:ABSL23_05395"/>
<protein>
    <submittedName>
        <fullName evidence="2">Alpha/beta hydrolase</fullName>
    </submittedName>
</protein>
<name>A0AAU8CEX5_9EURY</name>
<dbReference type="Gene3D" id="3.40.50.1820">
    <property type="entry name" value="alpha/beta hydrolase"/>
    <property type="match status" value="1"/>
</dbReference>
<accession>A0AAU8CEX5</accession>
<dbReference type="GeneID" id="91108562"/>
<dbReference type="InterPro" id="IPR029058">
    <property type="entry name" value="AB_hydrolase_fold"/>
</dbReference>
<dbReference type="PANTHER" id="PTHR43798:SF33">
    <property type="entry name" value="HYDROLASE, PUTATIVE (AFU_ORTHOLOGUE AFUA_2G14860)-RELATED"/>
    <property type="match status" value="1"/>
</dbReference>
<reference evidence="2" key="1">
    <citation type="submission" date="2024-06" db="EMBL/GenBank/DDBJ databases">
        <title>Genome Sequence of an extremely halophilic archaeon isolated from Permian era halite, Salado Formation, Carlsbad, New Mexico: Halobacterium sp. strain NMX12-1.</title>
        <authorList>
            <person name="Sotoa L."/>
            <person name="DasSarma P."/>
            <person name="Anton B.P."/>
            <person name="Vincze T."/>
            <person name="Verma I."/>
            <person name="Eralp B."/>
            <person name="Powers D.W."/>
            <person name="Dozier B.L."/>
            <person name="Roberts R.J."/>
            <person name="DasSarma S."/>
        </authorList>
    </citation>
    <scope>NUCLEOTIDE SEQUENCE</scope>
    <source>
        <strain evidence="2">NMX12-1</strain>
    </source>
</reference>
<dbReference type="GO" id="GO:0016020">
    <property type="term" value="C:membrane"/>
    <property type="evidence" value="ECO:0007669"/>
    <property type="project" value="TreeGrafter"/>
</dbReference>
<evidence type="ECO:0000259" key="1">
    <source>
        <dbReference type="Pfam" id="PF12697"/>
    </source>
</evidence>
<dbReference type="SUPFAM" id="SSF53474">
    <property type="entry name" value="alpha/beta-Hydrolases"/>
    <property type="match status" value="1"/>
</dbReference>
<evidence type="ECO:0000313" key="2">
    <source>
        <dbReference type="EMBL" id="XCF17446.1"/>
    </source>
</evidence>
<dbReference type="RefSeq" id="WP_353634957.1">
    <property type="nucleotide sequence ID" value="NZ_CP159204.1"/>
</dbReference>
<dbReference type="EMBL" id="CP159204">
    <property type="protein sequence ID" value="XCF17446.1"/>
    <property type="molecule type" value="Genomic_DNA"/>
</dbReference>
<proteinExistence type="predicted"/>
<dbReference type="InterPro" id="IPR050266">
    <property type="entry name" value="AB_hydrolase_sf"/>
</dbReference>
<dbReference type="GO" id="GO:0016787">
    <property type="term" value="F:hydrolase activity"/>
    <property type="evidence" value="ECO:0007669"/>
    <property type="project" value="UniProtKB-KW"/>
</dbReference>
<dbReference type="AlphaFoldDB" id="A0AAU8CEX5"/>
<keyword evidence="2" id="KW-0378">Hydrolase</keyword>
<dbReference type="PANTHER" id="PTHR43798">
    <property type="entry name" value="MONOACYLGLYCEROL LIPASE"/>
    <property type="match status" value="1"/>
</dbReference>
<feature type="domain" description="AB hydrolase-1" evidence="1">
    <location>
        <begin position="23"/>
        <end position="242"/>
    </location>
</feature>
<organism evidence="2">
    <name type="scientific">Halobacterium sp. NMX12-1</name>
    <dbReference type="NCBI Taxonomy" id="3166650"/>
    <lineage>
        <taxon>Archaea</taxon>
        <taxon>Methanobacteriati</taxon>
        <taxon>Methanobacteriota</taxon>
        <taxon>Stenosarchaea group</taxon>
        <taxon>Halobacteria</taxon>
        <taxon>Halobacteriales</taxon>
        <taxon>Halobacteriaceae</taxon>
        <taxon>Halobacterium</taxon>
    </lineage>
</organism>
<gene>
    <name evidence="2" type="ORF">ABSL23_05395</name>
</gene>
<sequence length="249" mass="26625">MHSITSADGTEVGYETRGDGQPLVLVHGTSARKESFRDLVPHLADDFEVVTYDRRGRGASGDGDEYSFEREVEDLRAVVEAVDGELIVLGHSFGGLVALEAANEMDIDRLVLYEPPILVGEPHGGDLGERIRARLADGNRVGAVEVFLDAVGAADLLPQPAVEQAAGIVETVAREIEVVEDYDLDDPETGVPTLLVLGEQGPEHLREAVETLDGALAETERAELAGVGHLGINTAPEQLADAVREFARD</sequence>
<dbReference type="InterPro" id="IPR000073">
    <property type="entry name" value="AB_hydrolase_1"/>
</dbReference>